<evidence type="ECO:0000256" key="10">
    <source>
        <dbReference type="ARBA" id="ARBA00023136"/>
    </source>
</evidence>
<dbReference type="PANTHER" id="PTHR31462:SF5">
    <property type="entry name" value="ENDOSOMAL_LYSOSOMAL PROTON CHANNEL TMEM175"/>
    <property type="match status" value="1"/>
</dbReference>
<keyword evidence="9" id="KW-0406">Ion transport</keyword>
<evidence type="ECO:0000256" key="13">
    <source>
        <dbReference type="SAM" id="Phobius"/>
    </source>
</evidence>
<dbReference type="InterPro" id="IPR010617">
    <property type="entry name" value="TMEM175-like"/>
</dbReference>
<keyword evidence="3" id="KW-0813">Transport</keyword>
<keyword evidence="8 13" id="KW-1133">Transmembrane helix</keyword>
<evidence type="ECO:0000256" key="6">
    <source>
        <dbReference type="ARBA" id="ARBA00022826"/>
    </source>
</evidence>
<evidence type="ECO:0000256" key="8">
    <source>
        <dbReference type="ARBA" id="ARBA00022989"/>
    </source>
</evidence>
<keyword evidence="4" id="KW-0633">Potassium transport</keyword>
<accession>A0A0R1VDT0</accession>
<keyword evidence="5 13" id="KW-0812">Transmembrane</keyword>
<evidence type="ECO:0000256" key="11">
    <source>
        <dbReference type="ARBA" id="ARBA00023303"/>
    </source>
</evidence>
<sequence length="192" mass="21910">MSKERTMAFTDAILAIVMTILVLELNEPEQMTWSGIWALHESYLAYALSFFWLGTLWVGLHNEWQHVKMIKTSTLWMNLIVLFWASLFPYTTKLVSDHFNNSVAQVLYGVVVVLTTVFNLLLSRTLVIENPQERAKSRFRQHWLSLDLLIKLVGLVLSLTVYPPAAMYSVLLTACAIAIPSHVIESLQGQKE</sequence>
<gene>
    <name evidence="14" type="ORF">FC60_GL000012</name>
</gene>
<dbReference type="PATRIC" id="fig|1423749.3.peg.12"/>
<feature type="transmembrane region" description="Helical" evidence="13">
    <location>
        <begin position="72"/>
        <end position="90"/>
    </location>
</feature>
<evidence type="ECO:0000256" key="3">
    <source>
        <dbReference type="ARBA" id="ARBA00022448"/>
    </source>
</evidence>
<dbReference type="PANTHER" id="PTHR31462">
    <property type="entry name" value="ENDOSOMAL/LYSOSOMAL POTASSIUM CHANNEL TMEM175"/>
    <property type="match status" value="1"/>
</dbReference>
<keyword evidence="7" id="KW-0630">Potassium</keyword>
<evidence type="ECO:0000313" key="14">
    <source>
        <dbReference type="EMBL" id="KRM03642.1"/>
    </source>
</evidence>
<organism evidence="14 15">
    <name type="scientific">Limosilactobacillus gastricus DSM 16045</name>
    <dbReference type="NCBI Taxonomy" id="1423749"/>
    <lineage>
        <taxon>Bacteria</taxon>
        <taxon>Bacillati</taxon>
        <taxon>Bacillota</taxon>
        <taxon>Bacilli</taxon>
        <taxon>Lactobacillales</taxon>
        <taxon>Lactobacillaceae</taxon>
        <taxon>Limosilactobacillus</taxon>
    </lineage>
</organism>
<dbReference type="GO" id="GO:0015252">
    <property type="term" value="F:proton channel activity"/>
    <property type="evidence" value="ECO:0007669"/>
    <property type="project" value="InterPro"/>
</dbReference>
<keyword evidence="6" id="KW-0631">Potassium channel</keyword>
<keyword evidence="15" id="KW-1185">Reference proteome</keyword>
<dbReference type="Pfam" id="PF06736">
    <property type="entry name" value="TMEM175"/>
    <property type="match status" value="1"/>
</dbReference>
<evidence type="ECO:0000256" key="4">
    <source>
        <dbReference type="ARBA" id="ARBA00022538"/>
    </source>
</evidence>
<comment type="similarity">
    <text evidence="2">Belongs to the TMEM175 family.</text>
</comment>
<keyword evidence="10 13" id="KW-0472">Membrane</keyword>
<evidence type="ECO:0000256" key="2">
    <source>
        <dbReference type="ARBA" id="ARBA00006920"/>
    </source>
</evidence>
<dbReference type="Proteomes" id="UP000051739">
    <property type="component" value="Unassembled WGS sequence"/>
</dbReference>
<comment type="catalytic activity">
    <reaction evidence="12">
        <text>K(+)(in) = K(+)(out)</text>
        <dbReference type="Rhea" id="RHEA:29463"/>
        <dbReference type="ChEBI" id="CHEBI:29103"/>
    </reaction>
</comment>
<feature type="transmembrane region" description="Helical" evidence="13">
    <location>
        <begin position="7"/>
        <end position="23"/>
    </location>
</feature>
<evidence type="ECO:0000256" key="9">
    <source>
        <dbReference type="ARBA" id="ARBA00023065"/>
    </source>
</evidence>
<dbReference type="EMBL" id="AZFN01000001">
    <property type="protein sequence ID" value="KRM03642.1"/>
    <property type="molecule type" value="Genomic_DNA"/>
</dbReference>
<dbReference type="GO" id="GO:0016020">
    <property type="term" value="C:membrane"/>
    <property type="evidence" value="ECO:0007669"/>
    <property type="project" value="UniProtKB-SubCell"/>
</dbReference>
<keyword evidence="11" id="KW-0407">Ion channel</keyword>
<comment type="subcellular location">
    <subcellularLocation>
        <location evidence="1">Membrane</location>
        <topology evidence="1">Multi-pass membrane protein</topology>
    </subcellularLocation>
</comment>
<name>A0A0R1VDT0_9LACO</name>
<dbReference type="GO" id="GO:0005267">
    <property type="term" value="F:potassium channel activity"/>
    <property type="evidence" value="ECO:0007669"/>
    <property type="project" value="UniProtKB-KW"/>
</dbReference>
<reference evidence="14 15" key="1">
    <citation type="journal article" date="2015" name="Genome Announc.">
        <title>Expanding the biotechnology potential of lactobacilli through comparative genomics of 213 strains and associated genera.</title>
        <authorList>
            <person name="Sun Z."/>
            <person name="Harris H.M."/>
            <person name="McCann A."/>
            <person name="Guo C."/>
            <person name="Argimon S."/>
            <person name="Zhang W."/>
            <person name="Yang X."/>
            <person name="Jeffery I.B."/>
            <person name="Cooney J.C."/>
            <person name="Kagawa T.F."/>
            <person name="Liu W."/>
            <person name="Song Y."/>
            <person name="Salvetti E."/>
            <person name="Wrobel A."/>
            <person name="Rasinkangas P."/>
            <person name="Parkhill J."/>
            <person name="Rea M.C."/>
            <person name="O'Sullivan O."/>
            <person name="Ritari J."/>
            <person name="Douillard F.P."/>
            <person name="Paul Ross R."/>
            <person name="Yang R."/>
            <person name="Briner A.E."/>
            <person name="Felis G.E."/>
            <person name="de Vos W.M."/>
            <person name="Barrangou R."/>
            <person name="Klaenhammer T.R."/>
            <person name="Caufield P.W."/>
            <person name="Cui Y."/>
            <person name="Zhang H."/>
            <person name="O'Toole P.W."/>
        </authorList>
    </citation>
    <scope>NUCLEOTIDE SEQUENCE [LARGE SCALE GENOMIC DNA]</scope>
    <source>
        <strain evidence="14 15">DSM 16045</strain>
    </source>
</reference>
<proteinExistence type="inferred from homology"/>
<evidence type="ECO:0000256" key="5">
    <source>
        <dbReference type="ARBA" id="ARBA00022692"/>
    </source>
</evidence>
<evidence type="ECO:0000256" key="12">
    <source>
        <dbReference type="ARBA" id="ARBA00034430"/>
    </source>
</evidence>
<protein>
    <recommendedName>
        <fullName evidence="16">Integral membrane protein</fullName>
    </recommendedName>
</protein>
<evidence type="ECO:0000313" key="15">
    <source>
        <dbReference type="Proteomes" id="UP000051739"/>
    </source>
</evidence>
<feature type="transmembrane region" description="Helical" evidence="13">
    <location>
        <begin position="43"/>
        <end position="60"/>
    </location>
</feature>
<evidence type="ECO:0000256" key="1">
    <source>
        <dbReference type="ARBA" id="ARBA00004141"/>
    </source>
</evidence>
<evidence type="ECO:0000256" key="7">
    <source>
        <dbReference type="ARBA" id="ARBA00022958"/>
    </source>
</evidence>
<feature type="transmembrane region" description="Helical" evidence="13">
    <location>
        <begin position="143"/>
        <end position="162"/>
    </location>
</feature>
<comment type="caution">
    <text evidence="14">The sequence shown here is derived from an EMBL/GenBank/DDBJ whole genome shotgun (WGS) entry which is preliminary data.</text>
</comment>
<dbReference type="AlphaFoldDB" id="A0A0R1VDT0"/>
<feature type="transmembrane region" description="Helical" evidence="13">
    <location>
        <begin position="102"/>
        <end position="122"/>
    </location>
</feature>
<evidence type="ECO:0008006" key="16">
    <source>
        <dbReference type="Google" id="ProtNLM"/>
    </source>
</evidence>
<dbReference type="RefSeq" id="WP_040467941.1">
    <property type="nucleotide sequence ID" value="NZ_AZFN01000001.1"/>
</dbReference>